<sequence>MKINFNQTFIKGFAHFGHCASANDSRFAIAFLNKRFARLKFLLLIANVARLKYIDSSSFPSRIKCSKRS</sequence>
<evidence type="ECO:0000313" key="1">
    <source>
        <dbReference type="EMBL" id="KAH9422593.1"/>
    </source>
</evidence>
<accession>A0ABQ8JJ15</accession>
<reference evidence="1 2" key="2">
    <citation type="journal article" date="2022" name="Mol. Biol. Evol.">
        <title>Comparative Genomics Reveals Insights into the Divergent Evolution of Astigmatic Mites and Household Pest Adaptations.</title>
        <authorList>
            <person name="Xiong Q."/>
            <person name="Wan A.T."/>
            <person name="Liu X."/>
            <person name="Fung C.S."/>
            <person name="Xiao X."/>
            <person name="Malainual N."/>
            <person name="Hou J."/>
            <person name="Wang L."/>
            <person name="Wang M."/>
            <person name="Yang K.Y."/>
            <person name="Cui Y."/>
            <person name="Leung E.L."/>
            <person name="Nong W."/>
            <person name="Shin S.K."/>
            <person name="Au S.W."/>
            <person name="Jeong K.Y."/>
            <person name="Chew F.T."/>
            <person name="Hui J.H."/>
            <person name="Leung T.F."/>
            <person name="Tungtrongchitr A."/>
            <person name="Zhong N."/>
            <person name="Liu Z."/>
            <person name="Tsui S.K."/>
        </authorList>
    </citation>
    <scope>NUCLEOTIDE SEQUENCE [LARGE SCALE GENOMIC DNA]</scope>
    <source>
        <strain evidence="1">Derp</strain>
    </source>
</reference>
<proteinExistence type="predicted"/>
<reference evidence="1 2" key="1">
    <citation type="journal article" date="2018" name="J. Allergy Clin. Immunol.">
        <title>High-quality assembly of Dermatophagoides pteronyssinus genome and transcriptome reveals a wide range of novel allergens.</title>
        <authorList>
            <person name="Liu X.Y."/>
            <person name="Yang K.Y."/>
            <person name="Wang M.Q."/>
            <person name="Kwok J.S."/>
            <person name="Zeng X."/>
            <person name="Yang Z."/>
            <person name="Xiao X.J."/>
            <person name="Lau C.P."/>
            <person name="Li Y."/>
            <person name="Huang Z.M."/>
            <person name="Ba J.G."/>
            <person name="Yim A.K."/>
            <person name="Ouyang C.Y."/>
            <person name="Ngai S.M."/>
            <person name="Chan T.F."/>
            <person name="Leung E.L."/>
            <person name="Liu L."/>
            <person name="Liu Z.G."/>
            <person name="Tsui S.K."/>
        </authorList>
    </citation>
    <scope>NUCLEOTIDE SEQUENCE [LARGE SCALE GENOMIC DNA]</scope>
    <source>
        <strain evidence="1">Derp</strain>
    </source>
</reference>
<dbReference type="EMBL" id="NJHN03000036">
    <property type="protein sequence ID" value="KAH9422593.1"/>
    <property type="molecule type" value="Genomic_DNA"/>
</dbReference>
<comment type="caution">
    <text evidence="1">The sequence shown here is derived from an EMBL/GenBank/DDBJ whole genome shotgun (WGS) entry which is preliminary data.</text>
</comment>
<protein>
    <submittedName>
        <fullName evidence="1">Uncharacterized protein</fullName>
    </submittedName>
</protein>
<keyword evidence="2" id="KW-1185">Reference proteome</keyword>
<dbReference type="Proteomes" id="UP000887458">
    <property type="component" value="Unassembled WGS sequence"/>
</dbReference>
<organism evidence="1 2">
    <name type="scientific">Dermatophagoides pteronyssinus</name>
    <name type="common">European house dust mite</name>
    <dbReference type="NCBI Taxonomy" id="6956"/>
    <lineage>
        <taxon>Eukaryota</taxon>
        <taxon>Metazoa</taxon>
        <taxon>Ecdysozoa</taxon>
        <taxon>Arthropoda</taxon>
        <taxon>Chelicerata</taxon>
        <taxon>Arachnida</taxon>
        <taxon>Acari</taxon>
        <taxon>Acariformes</taxon>
        <taxon>Sarcoptiformes</taxon>
        <taxon>Astigmata</taxon>
        <taxon>Psoroptidia</taxon>
        <taxon>Analgoidea</taxon>
        <taxon>Pyroglyphidae</taxon>
        <taxon>Dermatophagoidinae</taxon>
        <taxon>Dermatophagoides</taxon>
    </lineage>
</organism>
<name>A0ABQ8JJ15_DERPT</name>
<gene>
    <name evidence="1" type="ORF">DERP_003270</name>
</gene>
<evidence type="ECO:0000313" key="2">
    <source>
        <dbReference type="Proteomes" id="UP000887458"/>
    </source>
</evidence>